<feature type="transmembrane region" description="Helical" evidence="1">
    <location>
        <begin position="51"/>
        <end position="81"/>
    </location>
</feature>
<dbReference type="EMBL" id="AONG01000018">
    <property type="protein sequence ID" value="KIQ68030.1"/>
    <property type="molecule type" value="Genomic_DNA"/>
</dbReference>
<dbReference type="STRING" id="1123501.Wenmar_03486"/>
<sequence>MRDETHPTDKNTADNRGIGSLLSDAMQHVSALVRGEIDLAKAEARQAMKNAVAGIAMIVAAVVVAICALNVLTVALVAAIADGFEIGTGWASLIVGLIYLVVVWILIAVARNRLKPENLTPSRTARNVADDARAIKESTQHG</sequence>
<dbReference type="InterPro" id="IPR009937">
    <property type="entry name" value="Phage_holin_3_6"/>
</dbReference>
<accession>A0A0D0NI80</accession>
<keyword evidence="1" id="KW-1133">Transmembrane helix</keyword>
<dbReference type="Proteomes" id="UP000035100">
    <property type="component" value="Unassembled WGS sequence"/>
</dbReference>
<reference evidence="2 3" key="1">
    <citation type="submission" date="2013-01" db="EMBL/GenBank/DDBJ databases">
        <authorList>
            <person name="Fiebig A."/>
            <person name="Goeker M."/>
            <person name="Klenk H.-P.P."/>
        </authorList>
    </citation>
    <scope>NUCLEOTIDE SEQUENCE [LARGE SCALE GENOMIC DNA]</scope>
    <source>
        <strain evidence="2 3">DSM 24838</strain>
    </source>
</reference>
<keyword evidence="1" id="KW-0812">Transmembrane</keyword>
<evidence type="ECO:0000256" key="1">
    <source>
        <dbReference type="SAM" id="Phobius"/>
    </source>
</evidence>
<protein>
    <recommendedName>
        <fullName evidence="4">Holin-X, holin superfamily III</fullName>
    </recommendedName>
</protein>
<dbReference type="AlphaFoldDB" id="A0A0D0NI80"/>
<evidence type="ECO:0008006" key="4">
    <source>
        <dbReference type="Google" id="ProtNLM"/>
    </source>
</evidence>
<name>A0A0D0NI80_9RHOB</name>
<organism evidence="2 3">
    <name type="scientific">Wenxinia marina DSM 24838</name>
    <dbReference type="NCBI Taxonomy" id="1123501"/>
    <lineage>
        <taxon>Bacteria</taxon>
        <taxon>Pseudomonadati</taxon>
        <taxon>Pseudomonadota</taxon>
        <taxon>Alphaproteobacteria</taxon>
        <taxon>Rhodobacterales</taxon>
        <taxon>Roseobacteraceae</taxon>
        <taxon>Wenxinia</taxon>
    </lineage>
</organism>
<dbReference type="eggNOG" id="ENOG5032ZKH">
    <property type="taxonomic scope" value="Bacteria"/>
</dbReference>
<evidence type="ECO:0000313" key="2">
    <source>
        <dbReference type="EMBL" id="KIQ68030.1"/>
    </source>
</evidence>
<keyword evidence="3" id="KW-1185">Reference proteome</keyword>
<comment type="caution">
    <text evidence="2">The sequence shown here is derived from an EMBL/GenBank/DDBJ whole genome shotgun (WGS) entry which is preliminary data.</text>
</comment>
<dbReference type="OrthoDB" id="7865288at2"/>
<gene>
    <name evidence="2" type="ORF">Wenmar_03486</name>
</gene>
<dbReference type="Pfam" id="PF07332">
    <property type="entry name" value="Phage_holin_3_6"/>
    <property type="match status" value="1"/>
</dbReference>
<proteinExistence type="predicted"/>
<evidence type="ECO:0000313" key="3">
    <source>
        <dbReference type="Proteomes" id="UP000035100"/>
    </source>
</evidence>
<keyword evidence="1" id="KW-0472">Membrane</keyword>
<dbReference type="RefSeq" id="WP_018302245.1">
    <property type="nucleotide sequence ID" value="NZ_KB902282.1"/>
</dbReference>
<feature type="transmembrane region" description="Helical" evidence="1">
    <location>
        <begin position="87"/>
        <end position="109"/>
    </location>
</feature>